<dbReference type="EMBL" id="RSCK01000077">
    <property type="protein sequence ID" value="RUT05380.1"/>
    <property type="molecule type" value="Genomic_DNA"/>
</dbReference>
<keyword evidence="4 7" id="KW-0812">Transmembrane</keyword>
<name>A0AB37UCG7_9CYAN</name>
<dbReference type="Pfam" id="PF07690">
    <property type="entry name" value="MFS_1"/>
    <property type="match status" value="2"/>
</dbReference>
<proteinExistence type="predicted"/>
<feature type="transmembrane region" description="Helical" evidence="7">
    <location>
        <begin position="393"/>
        <end position="411"/>
    </location>
</feature>
<feature type="transmembrane region" description="Helical" evidence="7">
    <location>
        <begin position="20"/>
        <end position="43"/>
    </location>
</feature>
<evidence type="ECO:0000256" key="7">
    <source>
        <dbReference type="SAM" id="Phobius"/>
    </source>
</evidence>
<reference evidence="9 10" key="1">
    <citation type="journal article" date="2019" name="Genome Biol. Evol.">
        <title>Day and night: Metabolic profiles and evolutionary relationships of six axenic non-marine cyanobacteria.</title>
        <authorList>
            <person name="Will S.E."/>
            <person name="Henke P."/>
            <person name="Boedeker C."/>
            <person name="Huang S."/>
            <person name="Brinkmann H."/>
            <person name="Rohde M."/>
            <person name="Jarek M."/>
            <person name="Friedl T."/>
            <person name="Seufert S."/>
            <person name="Schumacher M."/>
            <person name="Overmann J."/>
            <person name="Neumann-Schaal M."/>
            <person name="Petersen J."/>
        </authorList>
    </citation>
    <scope>NUCLEOTIDE SEQUENCE [LARGE SCALE GENOMIC DNA]</scope>
    <source>
        <strain evidence="9 10">SAG 39.79</strain>
    </source>
</reference>
<feature type="transmembrane region" description="Helical" evidence="7">
    <location>
        <begin position="262"/>
        <end position="285"/>
    </location>
</feature>
<accession>A0AB37UCG7</accession>
<evidence type="ECO:0000256" key="6">
    <source>
        <dbReference type="ARBA" id="ARBA00023136"/>
    </source>
</evidence>
<evidence type="ECO:0000256" key="3">
    <source>
        <dbReference type="ARBA" id="ARBA00022475"/>
    </source>
</evidence>
<feature type="transmembrane region" description="Helical" evidence="7">
    <location>
        <begin position="49"/>
        <end position="69"/>
    </location>
</feature>
<comment type="caution">
    <text evidence="9">The sequence shown here is derived from an EMBL/GenBank/DDBJ whole genome shotgun (WGS) entry which is preliminary data.</text>
</comment>
<feature type="transmembrane region" description="Helical" evidence="7">
    <location>
        <begin position="297"/>
        <end position="318"/>
    </location>
</feature>
<dbReference type="InterPro" id="IPR011701">
    <property type="entry name" value="MFS"/>
</dbReference>
<dbReference type="Gene3D" id="1.20.1250.20">
    <property type="entry name" value="MFS general substrate transporter like domains"/>
    <property type="match status" value="1"/>
</dbReference>
<feature type="transmembrane region" description="Helical" evidence="7">
    <location>
        <begin position="223"/>
        <end position="242"/>
    </location>
</feature>
<dbReference type="SUPFAM" id="SSF103473">
    <property type="entry name" value="MFS general substrate transporter"/>
    <property type="match status" value="1"/>
</dbReference>
<dbReference type="InterPro" id="IPR020846">
    <property type="entry name" value="MFS_dom"/>
</dbReference>
<evidence type="ECO:0000259" key="8">
    <source>
        <dbReference type="PROSITE" id="PS50850"/>
    </source>
</evidence>
<sequence>MKFIIKYQFTSWLPQLNSQVWILGIGRCISQLGIGFTLFYTTIFFVNQLGFSATSVGLALGSASVAGILGRLVASSLCDSSVCGRRRTLLLSATLSAIAAAILAATNSFALLVIGNLLLGFGQGLYWPTIDTVITDLISPSQCQDTFAVMRVMDYVGLGVGILLGGEIVGLTGAYRALFLCNAVGFVVFFMLVYTKVTETYQPQKSSSRIKGNWSAALSDRCLLVYAIANTMAVVYASQFQAVLPLYWKNFAVADSTVEQGFSVTTISILFGWHVLLAIVCQLPITRALKRWSPPHAMIFSTLMWALGFVVIWVTGIAPSVRLGWAILATEIFAIAAVSLTPAAVSIVNSLAPPSQRSVYFAINSLCGSLGYIIGPPLGTWVLDRSPQMADRYWLFLAASTVFTIGILQYLHRLLQQRTVVSYQ</sequence>
<dbReference type="GO" id="GO:0022857">
    <property type="term" value="F:transmembrane transporter activity"/>
    <property type="evidence" value="ECO:0007669"/>
    <property type="project" value="InterPro"/>
</dbReference>
<protein>
    <submittedName>
        <fullName evidence="9">MFS transporter</fullName>
    </submittedName>
</protein>
<keyword evidence="2" id="KW-0813">Transport</keyword>
<feature type="transmembrane region" description="Helical" evidence="7">
    <location>
        <begin position="174"/>
        <end position="195"/>
    </location>
</feature>
<evidence type="ECO:0000313" key="10">
    <source>
        <dbReference type="Proteomes" id="UP000282574"/>
    </source>
</evidence>
<dbReference type="GO" id="GO:0005886">
    <property type="term" value="C:plasma membrane"/>
    <property type="evidence" value="ECO:0007669"/>
    <property type="project" value="UniProtKB-SubCell"/>
</dbReference>
<gene>
    <name evidence="9" type="ORF">DSM107010_55330</name>
</gene>
<evidence type="ECO:0000313" key="9">
    <source>
        <dbReference type="EMBL" id="RUT05380.1"/>
    </source>
</evidence>
<dbReference type="PROSITE" id="PS50850">
    <property type="entry name" value="MFS"/>
    <property type="match status" value="1"/>
</dbReference>
<dbReference type="RefSeq" id="WP_015154957.1">
    <property type="nucleotide sequence ID" value="NZ_JAVKZF010000001.1"/>
</dbReference>
<keyword evidence="5 7" id="KW-1133">Transmembrane helix</keyword>
<evidence type="ECO:0000256" key="2">
    <source>
        <dbReference type="ARBA" id="ARBA00022448"/>
    </source>
</evidence>
<dbReference type="PANTHER" id="PTHR23517">
    <property type="entry name" value="RESISTANCE PROTEIN MDTM, PUTATIVE-RELATED-RELATED"/>
    <property type="match status" value="1"/>
</dbReference>
<dbReference type="InterPro" id="IPR036259">
    <property type="entry name" value="MFS_trans_sf"/>
</dbReference>
<evidence type="ECO:0000256" key="5">
    <source>
        <dbReference type="ARBA" id="ARBA00022989"/>
    </source>
</evidence>
<dbReference type="Proteomes" id="UP000282574">
    <property type="component" value="Unassembled WGS sequence"/>
</dbReference>
<dbReference type="AlphaFoldDB" id="A0AB37UCG7"/>
<keyword evidence="3" id="KW-1003">Cell membrane</keyword>
<feature type="transmembrane region" description="Helical" evidence="7">
    <location>
        <begin position="89"/>
        <end position="119"/>
    </location>
</feature>
<evidence type="ECO:0000256" key="1">
    <source>
        <dbReference type="ARBA" id="ARBA00004651"/>
    </source>
</evidence>
<comment type="subcellular location">
    <subcellularLocation>
        <location evidence="1">Cell membrane</location>
        <topology evidence="1">Multi-pass membrane protein</topology>
    </subcellularLocation>
</comment>
<evidence type="ECO:0000256" key="4">
    <source>
        <dbReference type="ARBA" id="ARBA00022692"/>
    </source>
</evidence>
<feature type="transmembrane region" description="Helical" evidence="7">
    <location>
        <begin position="324"/>
        <end position="347"/>
    </location>
</feature>
<feature type="transmembrane region" description="Helical" evidence="7">
    <location>
        <begin position="359"/>
        <end position="381"/>
    </location>
</feature>
<dbReference type="InterPro" id="IPR050171">
    <property type="entry name" value="MFS_Transporters"/>
</dbReference>
<keyword evidence="10" id="KW-1185">Reference proteome</keyword>
<keyword evidence="6 7" id="KW-0472">Membrane</keyword>
<dbReference type="PANTHER" id="PTHR23517:SF2">
    <property type="entry name" value="MULTIDRUG RESISTANCE PROTEIN MDTH"/>
    <property type="match status" value="1"/>
</dbReference>
<organism evidence="9 10">
    <name type="scientific">Chroococcidiopsis cubana SAG 39.79</name>
    <dbReference type="NCBI Taxonomy" id="388085"/>
    <lineage>
        <taxon>Bacteria</taxon>
        <taxon>Bacillati</taxon>
        <taxon>Cyanobacteriota</taxon>
        <taxon>Cyanophyceae</taxon>
        <taxon>Chroococcidiopsidales</taxon>
        <taxon>Chroococcidiopsidaceae</taxon>
        <taxon>Chroococcidiopsis</taxon>
    </lineage>
</organism>
<feature type="domain" description="Major facilitator superfamily (MFS) profile" evidence="8">
    <location>
        <begin position="19"/>
        <end position="418"/>
    </location>
</feature>